<evidence type="ECO:0000256" key="3">
    <source>
        <dbReference type="ARBA" id="ARBA00004370"/>
    </source>
</evidence>
<dbReference type="Proteomes" id="UP000008177">
    <property type="component" value="Unplaced contigs"/>
</dbReference>
<keyword evidence="6" id="KW-0472">Membrane</keyword>
<evidence type="ECO:0000256" key="6">
    <source>
        <dbReference type="ARBA" id="ARBA00023136"/>
    </source>
</evidence>
<gene>
    <name evidence="8" type="ORF">BofuT4_P059800.1</name>
</gene>
<protein>
    <recommendedName>
        <fullName evidence="10">DUF676 domain-containing protein</fullName>
    </recommendedName>
</protein>
<dbReference type="InterPro" id="IPR029058">
    <property type="entry name" value="AB_hydrolase_fold"/>
</dbReference>
<dbReference type="GO" id="GO:0005783">
    <property type="term" value="C:endoplasmic reticulum"/>
    <property type="evidence" value="ECO:0007669"/>
    <property type="project" value="UniProtKB-SubCell"/>
</dbReference>
<dbReference type="InterPro" id="IPR052374">
    <property type="entry name" value="SERAC1"/>
</dbReference>
<dbReference type="GO" id="GO:0005739">
    <property type="term" value="C:mitochondrion"/>
    <property type="evidence" value="ECO:0007669"/>
    <property type="project" value="UniProtKB-SubCell"/>
</dbReference>
<feature type="compositionally biased region" description="Polar residues" evidence="7">
    <location>
        <begin position="47"/>
        <end position="67"/>
    </location>
</feature>
<evidence type="ECO:0000256" key="1">
    <source>
        <dbReference type="ARBA" id="ARBA00004173"/>
    </source>
</evidence>
<evidence type="ECO:0000256" key="7">
    <source>
        <dbReference type="SAM" id="MobiDB-lite"/>
    </source>
</evidence>
<organism evidence="8 9">
    <name type="scientific">Botryotinia fuckeliana (strain T4)</name>
    <name type="common">Noble rot fungus</name>
    <name type="synonym">Botrytis cinerea</name>
    <dbReference type="NCBI Taxonomy" id="999810"/>
    <lineage>
        <taxon>Eukaryota</taxon>
        <taxon>Fungi</taxon>
        <taxon>Dikarya</taxon>
        <taxon>Ascomycota</taxon>
        <taxon>Pezizomycotina</taxon>
        <taxon>Leotiomycetes</taxon>
        <taxon>Helotiales</taxon>
        <taxon>Sclerotiniaceae</taxon>
        <taxon>Botrytis</taxon>
    </lineage>
</organism>
<proteinExistence type="predicted"/>
<feature type="region of interest" description="Disordered" evidence="7">
    <location>
        <begin position="33"/>
        <end position="72"/>
    </location>
</feature>
<keyword evidence="5" id="KW-0496">Mitochondrion</keyword>
<feature type="compositionally biased region" description="Basic residues" evidence="7">
    <location>
        <begin position="34"/>
        <end position="46"/>
    </location>
</feature>
<dbReference type="EMBL" id="FQ790270">
    <property type="protein sequence ID" value="CCD44400.1"/>
    <property type="molecule type" value="Genomic_DNA"/>
</dbReference>
<dbReference type="HOGENOM" id="CLU_000288_182_0_1"/>
<keyword evidence="4" id="KW-0256">Endoplasmic reticulum</keyword>
<dbReference type="GO" id="GO:0016020">
    <property type="term" value="C:membrane"/>
    <property type="evidence" value="ECO:0007669"/>
    <property type="project" value="UniProtKB-SubCell"/>
</dbReference>
<sequence length="327" mass="36621">MTCFTRRLCNGIDTTAPRDNSYHSIVFMHGLQGHPRKTRATKKIRAQNHQSKDIPNTASSPQATTTGESRRSLKNIFSRGKIKAKASQTGPTEQEVYWPLDLLSNDCTNARIFTWGYDSVVAKFFRGPTNQNNIFAHAKDLLYSLSNKRLGCKGRPLVFIAHSMGGIIVKDVIRRAAIEPDKSLNDIYLSTIAVFFLGTPHHGSQMGELGEVVRRNVSAVGFSTNDQSIQNFQINSSDLQIIHEGFISLYERPDRHFEVVENVSSILAGSERIQTINANHMSMCRFADGTEDGYQKVVGELQRCLSLIKVKSLARSTNDKKNWITTK</sequence>
<evidence type="ECO:0000256" key="4">
    <source>
        <dbReference type="ARBA" id="ARBA00022824"/>
    </source>
</evidence>
<reference evidence="9" key="1">
    <citation type="journal article" date="2011" name="PLoS Genet.">
        <title>Genomic analysis of the necrotrophic fungal pathogens Sclerotinia sclerotiorum and Botrytis cinerea.</title>
        <authorList>
            <person name="Amselem J."/>
            <person name="Cuomo C.A."/>
            <person name="van Kan J.A."/>
            <person name="Viaud M."/>
            <person name="Benito E.P."/>
            <person name="Couloux A."/>
            <person name="Coutinho P.M."/>
            <person name="de Vries R.P."/>
            <person name="Dyer P.S."/>
            <person name="Fillinger S."/>
            <person name="Fournier E."/>
            <person name="Gout L."/>
            <person name="Hahn M."/>
            <person name="Kohn L."/>
            <person name="Lapalu N."/>
            <person name="Plummer K.M."/>
            <person name="Pradier J.M."/>
            <person name="Quevillon E."/>
            <person name="Sharon A."/>
            <person name="Simon A."/>
            <person name="ten Have A."/>
            <person name="Tudzynski B."/>
            <person name="Tudzynski P."/>
            <person name="Wincker P."/>
            <person name="Andrew M."/>
            <person name="Anthouard V."/>
            <person name="Beever R.E."/>
            <person name="Beffa R."/>
            <person name="Benoit I."/>
            <person name="Bouzid O."/>
            <person name="Brault B."/>
            <person name="Chen Z."/>
            <person name="Choquer M."/>
            <person name="Collemare J."/>
            <person name="Cotton P."/>
            <person name="Danchin E.G."/>
            <person name="Da Silva C."/>
            <person name="Gautier A."/>
            <person name="Giraud C."/>
            <person name="Giraud T."/>
            <person name="Gonzalez C."/>
            <person name="Grossetete S."/>
            <person name="Guldener U."/>
            <person name="Henrissat B."/>
            <person name="Howlett B.J."/>
            <person name="Kodira C."/>
            <person name="Kretschmer M."/>
            <person name="Lappartient A."/>
            <person name="Leroch M."/>
            <person name="Levis C."/>
            <person name="Mauceli E."/>
            <person name="Neuveglise C."/>
            <person name="Oeser B."/>
            <person name="Pearson M."/>
            <person name="Poulain J."/>
            <person name="Poussereau N."/>
            <person name="Quesneville H."/>
            <person name="Rascle C."/>
            <person name="Schumacher J."/>
            <person name="Segurens B."/>
            <person name="Sexton A."/>
            <person name="Silva E."/>
            <person name="Sirven C."/>
            <person name="Soanes D.M."/>
            <person name="Talbot N.J."/>
            <person name="Templeton M."/>
            <person name="Yandava C."/>
            <person name="Yarden O."/>
            <person name="Zeng Q."/>
            <person name="Rollins J.A."/>
            <person name="Lebrun M.H."/>
            <person name="Dickman M."/>
        </authorList>
    </citation>
    <scope>NUCLEOTIDE SEQUENCE [LARGE SCALE GENOMIC DNA]</scope>
    <source>
        <strain evidence="9">T4</strain>
    </source>
</reference>
<evidence type="ECO:0000313" key="8">
    <source>
        <dbReference type="EMBL" id="CCD44400.1"/>
    </source>
</evidence>
<name>G2XV80_BOTF4</name>
<evidence type="ECO:0008006" key="10">
    <source>
        <dbReference type="Google" id="ProtNLM"/>
    </source>
</evidence>
<dbReference type="PANTHER" id="PTHR48182">
    <property type="entry name" value="PROTEIN SERAC1"/>
    <property type="match status" value="1"/>
</dbReference>
<evidence type="ECO:0000313" key="9">
    <source>
        <dbReference type="Proteomes" id="UP000008177"/>
    </source>
</evidence>
<dbReference type="PANTHER" id="PTHR48182:SF2">
    <property type="entry name" value="PROTEIN SERAC1"/>
    <property type="match status" value="1"/>
</dbReference>
<dbReference type="InParanoid" id="G2XV80"/>
<dbReference type="SUPFAM" id="SSF53474">
    <property type="entry name" value="alpha/beta-Hydrolases"/>
    <property type="match status" value="1"/>
</dbReference>
<evidence type="ECO:0000256" key="5">
    <source>
        <dbReference type="ARBA" id="ARBA00023128"/>
    </source>
</evidence>
<comment type="subcellular location">
    <subcellularLocation>
        <location evidence="2">Endoplasmic reticulum</location>
    </subcellularLocation>
    <subcellularLocation>
        <location evidence="3">Membrane</location>
    </subcellularLocation>
    <subcellularLocation>
        <location evidence="1">Mitochondrion</location>
    </subcellularLocation>
</comment>
<dbReference type="OrthoDB" id="1658288at2759"/>
<evidence type="ECO:0000256" key="2">
    <source>
        <dbReference type="ARBA" id="ARBA00004240"/>
    </source>
</evidence>
<dbReference type="Gene3D" id="3.40.50.1820">
    <property type="entry name" value="alpha/beta hydrolase"/>
    <property type="match status" value="1"/>
</dbReference>
<accession>G2XV80</accession>
<dbReference type="AlphaFoldDB" id="G2XV80"/>